<dbReference type="Pfam" id="PF00072">
    <property type="entry name" value="Response_reg"/>
    <property type="match status" value="1"/>
</dbReference>
<proteinExistence type="predicted"/>
<dbReference type="SUPFAM" id="SSF52172">
    <property type="entry name" value="CheY-like"/>
    <property type="match status" value="1"/>
</dbReference>
<organism evidence="3">
    <name type="scientific">uncultured delta proteobacterium</name>
    <dbReference type="NCBI Taxonomy" id="34034"/>
    <lineage>
        <taxon>Bacteria</taxon>
        <taxon>Deltaproteobacteria</taxon>
        <taxon>environmental samples</taxon>
    </lineage>
</organism>
<sequence>MNASFYILDDDKTVRKILGRIIADHDLGAVAGEAEDGAVAYGEIKALRPDIVLIDLLLPGVDGITLVGNLKPDCPNTCFVMLSQVADKDMVGKAYQAGVDFFINKPINMIEVVSVIGQVHERMSMRNIIQSLRVTIGGIEPVAERPPGKSGEETRRRQIRGTLAKLGILGESGSEDIVEMCLLLLGREAGTECPKKMNELYALIAKKHAEQGRKINAASVEQRVRRAISKALNNTANLGLEDYNNEFFVAFGSSFFDFTDVRNQMNFLRGSSEIQGKINVKKFIEGLAMQVQEEG</sequence>
<dbReference type="InterPro" id="IPR013972">
    <property type="entry name" value="YcbB"/>
</dbReference>
<feature type="modified residue" description="4-aspartylphosphate" evidence="1">
    <location>
        <position position="55"/>
    </location>
</feature>
<dbReference type="PANTHER" id="PTHR43228:SF8">
    <property type="entry name" value="TRANSCRIPTIONAL REGULATORY PROTEIN GLNL"/>
    <property type="match status" value="1"/>
</dbReference>
<dbReference type="EMBL" id="FLUQ01000002">
    <property type="protein sequence ID" value="SBW06465.1"/>
    <property type="molecule type" value="Genomic_DNA"/>
</dbReference>
<dbReference type="PANTHER" id="PTHR43228">
    <property type="entry name" value="TWO-COMPONENT RESPONSE REGULATOR"/>
    <property type="match status" value="1"/>
</dbReference>
<dbReference type="GO" id="GO:0000160">
    <property type="term" value="P:phosphorelay signal transduction system"/>
    <property type="evidence" value="ECO:0007669"/>
    <property type="project" value="InterPro"/>
</dbReference>
<reference evidence="3" key="1">
    <citation type="submission" date="2016-04" db="EMBL/GenBank/DDBJ databases">
        <authorList>
            <person name="Evans L.H."/>
            <person name="Alamgir A."/>
            <person name="Owens N."/>
            <person name="Weber N.D."/>
            <person name="Virtaneva K."/>
            <person name="Barbian K."/>
            <person name="Babar A."/>
            <person name="Rosenke K."/>
        </authorList>
    </citation>
    <scope>NUCLEOTIDE SEQUENCE</scope>
    <source>
        <strain evidence="3">86</strain>
    </source>
</reference>
<name>A0A212K4N8_9DELT</name>
<dbReference type="Gene3D" id="3.40.50.2300">
    <property type="match status" value="1"/>
</dbReference>
<dbReference type="PROSITE" id="PS50110">
    <property type="entry name" value="RESPONSE_REGULATORY"/>
    <property type="match status" value="1"/>
</dbReference>
<evidence type="ECO:0000259" key="2">
    <source>
        <dbReference type="PROSITE" id="PS50110"/>
    </source>
</evidence>
<feature type="domain" description="Response regulatory" evidence="2">
    <location>
        <begin position="4"/>
        <end position="120"/>
    </location>
</feature>
<dbReference type="AlphaFoldDB" id="A0A212K4N8"/>
<protein>
    <submittedName>
        <fullName evidence="3">Response regulator receiver protein</fullName>
    </submittedName>
</protein>
<accession>A0A212K4N8</accession>
<dbReference type="Pfam" id="PF08664">
    <property type="entry name" value="YcbB"/>
    <property type="match status" value="1"/>
</dbReference>
<dbReference type="SMART" id="SM00448">
    <property type="entry name" value="REC"/>
    <property type="match status" value="1"/>
</dbReference>
<dbReference type="CDD" id="cd17565">
    <property type="entry name" value="REC_GlnL-like"/>
    <property type="match status" value="1"/>
</dbReference>
<evidence type="ECO:0000313" key="3">
    <source>
        <dbReference type="EMBL" id="SBW06465.1"/>
    </source>
</evidence>
<evidence type="ECO:0000256" key="1">
    <source>
        <dbReference type="PROSITE-ProRule" id="PRU00169"/>
    </source>
</evidence>
<dbReference type="InterPro" id="IPR052048">
    <property type="entry name" value="ST_Response_Regulator"/>
</dbReference>
<dbReference type="InterPro" id="IPR001789">
    <property type="entry name" value="Sig_transdc_resp-reg_receiver"/>
</dbReference>
<dbReference type="InterPro" id="IPR011006">
    <property type="entry name" value="CheY-like_superfamily"/>
</dbReference>
<gene>
    <name evidence="3" type="ORF">KL86DPRO_20665</name>
</gene>
<keyword evidence="1" id="KW-0597">Phosphoprotein</keyword>